<reference evidence="1 2" key="1">
    <citation type="submission" date="2015-07" db="EMBL/GenBank/DDBJ databases">
        <title>The genome of Dufourea novaeangliae.</title>
        <authorList>
            <person name="Pan H."/>
            <person name="Kapheim K."/>
        </authorList>
    </citation>
    <scope>NUCLEOTIDE SEQUENCE [LARGE SCALE GENOMIC DNA]</scope>
    <source>
        <strain evidence="1">0120121106</strain>
        <tissue evidence="1">Whole body</tissue>
    </source>
</reference>
<dbReference type="EMBL" id="KQ435276">
    <property type="protein sequence ID" value="KZC15097.1"/>
    <property type="molecule type" value="Genomic_DNA"/>
</dbReference>
<name>A0A154PTC9_DUFNO</name>
<evidence type="ECO:0000313" key="1">
    <source>
        <dbReference type="EMBL" id="KZC15097.1"/>
    </source>
</evidence>
<accession>A0A154PTC9</accession>
<organism evidence="1 2">
    <name type="scientific">Dufourea novaeangliae</name>
    <name type="common">Sweat bee</name>
    <dbReference type="NCBI Taxonomy" id="178035"/>
    <lineage>
        <taxon>Eukaryota</taxon>
        <taxon>Metazoa</taxon>
        <taxon>Ecdysozoa</taxon>
        <taxon>Arthropoda</taxon>
        <taxon>Hexapoda</taxon>
        <taxon>Insecta</taxon>
        <taxon>Pterygota</taxon>
        <taxon>Neoptera</taxon>
        <taxon>Endopterygota</taxon>
        <taxon>Hymenoptera</taxon>
        <taxon>Apocrita</taxon>
        <taxon>Aculeata</taxon>
        <taxon>Apoidea</taxon>
        <taxon>Anthophila</taxon>
        <taxon>Halictidae</taxon>
        <taxon>Rophitinae</taxon>
        <taxon>Dufourea</taxon>
    </lineage>
</organism>
<dbReference type="GO" id="GO:0003676">
    <property type="term" value="F:nucleic acid binding"/>
    <property type="evidence" value="ECO:0007669"/>
    <property type="project" value="InterPro"/>
</dbReference>
<dbReference type="OrthoDB" id="9986793at2759"/>
<evidence type="ECO:0000313" key="2">
    <source>
        <dbReference type="Proteomes" id="UP000076502"/>
    </source>
</evidence>
<dbReference type="InterPro" id="IPR036397">
    <property type="entry name" value="RNaseH_sf"/>
</dbReference>
<protein>
    <recommendedName>
        <fullName evidence="3">Transposable element Tc3 transposase</fullName>
    </recommendedName>
</protein>
<dbReference type="PANTHER" id="PTHR47326:SF1">
    <property type="entry name" value="HTH PSQ-TYPE DOMAIN-CONTAINING PROTEIN"/>
    <property type="match status" value="1"/>
</dbReference>
<dbReference type="Gene3D" id="3.30.420.10">
    <property type="entry name" value="Ribonuclease H-like superfamily/Ribonuclease H"/>
    <property type="match status" value="1"/>
</dbReference>
<dbReference type="AlphaFoldDB" id="A0A154PTC9"/>
<proteinExistence type="predicted"/>
<evidence type="ECO:0008006" key="3">
    <source>
        <dbReference type="Google" id="ProtNLM"/>
    </source>
</evidence>
<dbReference type="Proteomes" id="UP000076502">
    <property type="component" value="Unassembled WGS sequence"/>
</dbReference>
<gene>
    <name evidence="1" type="ORF">WN55_00294</name>
</gene>
<keyword evidence="2" id="KW-1185">Reference proteome</keyword>
<sequence length="115" mass="13356">MWFQQDGATCHTSSVTLQLLQEKFPERVISRRGDVEWPPRSCDLTPLDFFLWGYVKSQVYGNKPTTIDQLENNIIQTIGEIQPDLCNRVIQNWTSRIESCKRSRGGHLNDIIFKT</sequence>
<dbReference type="PANTHER" id="PTHR47326">
    <property type="entry name" value="TRANSPOSABLE ELEMENT TC3 TRANSPOSASE-LIKE PROTEIN"/>
    <property type="match status" value="1"/>
</dbReference>